<dbReference type="EMBL" id="CP002376">
    <property type="protein sequence ID" value="AEZ59926.1"/>
    <property type="molecule type" value="Genomic_DNA"/>
</dbReference>
<dbReference type="Proteomes" id="UP000008192">
    <property type="component" value="Chromosome"/>
</dbReference>
<dbReference type="RefSeq" id="WP_014342528.1">
    <property type="nucleotide sequence ID" value="NC_016843.1"/>
</dbReference>
<evidence type="ECO:0000313" key="4">
    <source>
        <dbReference type="Proteomes" id="UP000008192"/>
    </source>
</evidence>
<gene>
    <name evidence="3" type="ordered locus">TPEGAU_0665</name>
</gene>
<evidence type="ECO:0000313" key="3">
    <source>
        <dbReference type="EMBL" id="AEZ59926.1"/>
    </source>
</evidence>
<feature type="domain" description="DUF8091" evidence="2">
    <location>
        <begin position="10"/>
        <end position="163"/>
    </location>
</feature>
<accession>A0AAU8PGV5</accession>
<name>A0AAU8PGV5_TREPG</name>
<protein>
    <recommendedName>
        <fullName evidence="2">DUF8091 domain-containing protein</fullName>
    </recommendedName>
</protein>
<dbReference type="InterPro" id="IPR058404">
    <property type="entry name" value="DUF8091"/>
</dbReference>
<proteinExistence type="predicted"/>
<reference evidence="4" key="1">
    <citation type="journal article" date="2012" name="PLoS Negl. Trop. Dis.">
        <title>Whole genome sequences of three Treponema pallidum ssp. pertenue strains: yaws and syphilis treponemes differ in less than 0.2% of the genome sequence.</title>
        <authorList>
            <person name="Cejkova D."/>
            <person name="Zobanikova M."/>
            <person name="Chen L."/>
            <person name="Pospisilova P."/>
            <person name="Strouhal M."/>
            <person name="Qin X."/>
            <person name="Mikalova L."/>
            <person name="Norris S.J."/>
            <person name="Muzny D.M."/>
            <person name="Gibbs R.A."/>
            <person name="Fulton L.L."/>
            <person name="Sodergren E."/>
            <person name="Weinstock G.M."/>
            <person name="Smajs D."/>
        </authorList>
    </citation>
    <scope>NUCLEOTIDE SEQUENCE [LARGE SCALE GENOMIC DNA]</scope>
    <source>
        <strain evidence="4">Gauthier</strain>
    </source>
</reference>
<dbReference type="KEGG" id="tpg:TPEGAU_0665"/>
<feature type="region of interest" description="Disordered" evidence="1">
    <location>
        <begin position="207"/>
        <end position="251"/>
    </location>
</feature>
<sequence length="251" mass="28945">MTINTCRETGLHRALKDYFSPRGSRQEVELRGSICDVVHPDGTIVEVQTSGLGRLEAKLKKLLPYHQVMVVYPVSRRLYIRMLNEDGSERHYRKSPKEGSFFQIYREIGRLHDLLDHEHLSLHIVYIHSEVIKVDDRKGRSRYKKPRIVDRKLLEVQSSEEFRNKGSLAQPLLSKLPEIFCCDDLAQTGTGVHCRYALRFLRRNGMATPHSKRGRTKLYRKEPPGDNRSPPPWQEPHGEGLAEKLSPGSAR</sequence>
<dbReference type="AlphaFoldDB" id="A0AAU8PGV5"/>
<evidence type="ECO:0000259" key="2">
    <source>
        <dbReference type="Pfam" id="PF26351"/>
    </source>
</evidence>
<evidence type="ECO:0000256" key="1">
    <source>
        <dbReference type="SAM" id="MobiDB-lite"/>
    </source>
</evidence>
<dbReference type="Pfam" id="PF26351">
    <property type="entry name" value="DUF8091"/>
    <property type="match status" value="1"/>
</dbReference>
<organism evidence="3 4">
    <name type="scientific">Treponema pallidum subsp. pertenue (strain Gauthier)</name>
    <dbReference type="NCBI Taxonomy" id="491080"/>
    <lineage>
        <taxon>Bacteria</taxon>
        <taxon>Pseudomonadati</taxon>
        <taxon>Spirochaetota</taxon>
        <taxon>Spirochaetia</taxon>
        <taxon>Spirochaetales</taxon>
        <taxon>Treponemataceae</taxon>
        <taxon>Treponema</taxon>
    </lineage>
</organism>